<reference evidence="1" key="1">
    <citation type="journal article" date="2020" name="Stud. Mycol.">
        <title>101 Dothideomycetes genomes: a test case for predicting lifestyles and emergence of pathogens.</title>
        <authorList>
            <person name="Haridas S."/>
            <person name="Albert R."/>
            <person name="Binder M."/>
            <person name="Bloem J."/>
            <person name="Labutti K."/>
            <person name="Salamov A."/>
            <person name="Andreopoulos B."/>
            <person name="Baker S."/>
            <person name="Barry K."/>
            <person name="Bills G."/>
            <person name="Bluhm B."/>
            <person name="Cannon C."/>
            <person name="Castanera R."/>
            <person name="Culley D."/>
            <person name="Daum C."/>
            <person name="Ezra D."/>
            <person name="Gonzalez J."/>
            <person name="Henrissat B."/>
            <person name="Kuo A."/>
            <person name="Liang C."/>
            <person name="Lipzen A."/>
            <person name="Lutzoni F."/>
            <person name="Magnuson J."/>
            <person name="Mondo S."/>
            <person name="Nolan M."/>
            <person name="Ohm R."/>
            <person name="Pangilinan J."/>
            <person name="Park H.-J."/>
            <person name="Ramirez L."/>
            <person name="Alfaro M."/>
            <person name="Sun H."/>
            <person name="Tritt A."/>
            <person name="Yoshinaga Y."/>
            <person name="Zwiers L.-H."/>
            <person name="Turgeon B."/>
            <person name="Goodwin S."/>
            <person name="Spatafora J."/>
            <person name="Crous P."/>
            <person name="Grigoriev I."/>
        </authorList>
    </citation>
    <scope>NUCLEOTIDE SEQUENCE</scope>
    <source>
        <strain evidence="1">ATCC 200398</strain>
    </source>
</reference>
<dbReference type="EMBL" id="MU003514">
    <property type="protein sequence ID" value="KAF2468753.1"/>
    <property type="molecule type" value="Genomic_DNA"/>
</dbReference>
<protein>
    <submittedName>
        <fullName evidence="1">Uncharacterized protein</fullName>
    </submittedName>
</protein>
<evidence type="ECO:0000313" key="2">
    <source>
        <dbReference type="Proteomes" id="UP000799755"/>
    </source>
</evidence>
<keyword evidence="2" id="KW-1185">Reference proteome</keyword>
<evidence type="ECO:0000313" key="1">
    <source>
        <dbReference type="EMBL" id="KAF2468753.1"/>
    </source>
</evidence>
<name>A0ACB6QP54_9PLEO</name>
<organism evidence="1 2">
    <name type="scientific">Lindgomyces ingoldianus</name>
    <dbReference type="NCBI Taxonomy" id="673940"/>
    <lineage>
        <taxon>Eukaryota</taxon>
        <taxon>Fungi</taxon>
        <taxon>Dikarya</taxon>
        <taxon>Ascomycota</taxon>
        <taxon>Pezizomycotina</taxon>
        <taxon>Dothideomycetes</taxon>
        <taxon>Pleosporomycetidae</taxon>
        <taxon>Pleosporales</taxon>
        <taxon>Lindgomycetaceae</taxon>
        <taxon>Lindgomyces</taxon>
    </lineage>
</organism>
<sequence length="467" mass="51664">MQFKLAALNTEKEVAPERDQKEVLIPHHPEAVRHSHPTLEALPGQHPGEVYAYYGPDDVIKSQKRSCWKRKRVWVLALVLTVVIASTALCVSLGILLKKPKSATSGSKATPTNLATATVTASASSVPSPTAKPTSIASLSPLAVTAWRDNNSTGTTFKIRVVFQNDKGMLQGTLFDSGYKSWARNKDFTKAKQGTSLALTRFRHNIYPDAINNDEQVELFYLDDADRICEWNWDSINIAGSAGSIDNQTFVASSTSRLSAYWPLIILQDVDGSLHEIYYDAFSYSDTGGWYHRSANLTIYDGAALGLVPVAQNISKIGVFYQGEDGKLREVQRDKLTWEYAYETHALSQSIPPPSLTPPQFAAFSLTNVTNPTELDTYILWQDTSATIQMQWRDDSSGWKGPKTFDAFRGADNGTAIACITMETFNEPLPKGMDIPRCYFQSGGNLREVELNGNRDGWSVLGYVPLD</sequence>
<accession>A0ACB6QP54</accession>
<gene>
    <name evidence="1" type="ORF">BDR25DRAFT_52625</name>
</gene>
<proteinExistence type="predicted"/>
<dbReference type="Proteomes" id="UP000799755">
    <property type="component" value="Unassembled WGS sequence"/>
</dbReference>
<comment type="caution">
    <text evidence="1">The sequence shown here is derived from an EMBL/GenBank/DDBJ whole genome shotgun (WGS) entry which is preliminary data.</text>
</comment>